<dbReference type="GO" id="GO:0000287">
    <property type="term" value="F:magnesium ion binding"/>
    <property type="evidence" value="ECO:0007669"/>
    <property type="project" value="InterPro"/>
</dbReference>
<dbReference type="GO" id="GO:0004170">
    <property type="term" value="F:dUTP diphosphatase activity"/>
    <property type="evidence" value="ECO:0007669"/>
    <property type="project" value="UniProtKB-EC"/>
</dbReference>
<dbReference type="PANTHER" id="PTHR11241:SF0">
    <property type="entry name" value="DEOXYURIDINE 5'-TRIPHOSPHATE NUCLEOTIDOHYDROLASE"/>
    <property type="match status" value="1"/>
</dbReference>
<dbReference type="EC" id="3.6.1.23" evidence="2"/>
<dbReference type="SUPFAM" id="SSF51283">
    <property type="entry name" value="dUTPase-like"/>
    <property type="match status" value="1"/>
</dbReference>
<sequence length="336" mass="36147">MIIKIRKMFPDVKEPIRTSDGAVGYDVHAYRILDKFTKGVIGELPVTIEPHKSVLIGIGLQLAVPPGIDCQLRPRSGLATKHDIELGNSPGTLDPDFRGEAGVYLRNHGEAPFTIKKGDRIVQLVFTKVLLPEFVEVDTLPITVRNTGGFGATGLNGPGFGTDAYRAEVARWDKYFMGIAVSASSLSDCLRGVIKENGVYPVYEDGSYVGATRKFGCVITKDNIIIAQGYNTRTIECSEAIGCVRENECIASGIANDRGCLHAEEVAIQNHALSGGPSLRGTTIYVNAEPCVKCAKFLMGCGIEAIVVPLGTFPTNGLKILSDAGVEIRYIKTQSV</sequence>
<evidence type="ECO:0000256" key="6">
    <source>
        <dbReference type="ARBA" id="ARBA00023080"/>
    </source>
</evidence>
<dbReference type="PANTHER" id="PTHR11241">
    <property type="entry name" value="DEOXYURIDINE 5'-TRIPHOSPHATE NUCLEOTIDOHYDROLASE"/>
    <property type="match status" value="1"/>
</dbReference>
<dbReference type="GO" id="GO:0046081">
    <property type="term" value="P:dUTP catabolic process"/>
    <property type="evidence" value="ECO:0007669"/>
    <property type="project" value="InterPro"/>
</dbReference>
<dbReference type="InterPro" id="IPR033704">
    <property type="entry name" value="dUTPase_trimeric"/>
</dbReference>
<dbReference type="Gene3D" id="3.40.140.10">
    <property type="entry name" value="Cytidine Deaminase, domain 2"/>
    <property type="match status" value="1"/>
</dbReference>
<gene>
    <name evidence="9" type="ORF">A2756_01770</name>
</gene>
<dbReference type="GO" id="GO:0008270">
    <property type="term" value="F:zinc ion binding"/>
    <property type="evidence" value="ECO:0007669"/>
    <property type="project" value="InterPro"/>
</dbReference>
<dbReference type="Gene3D" id="2.70.40.10">
    <property type="match status" value="1"/>
</dbReference>
<evidence type="ECO:0000259" key="8">
    <source>
        <dbReference type="PROSITE" id="PS51747"/>
    </source>
</evidence>
<dbReference type="CDD" id="cd07557">
    <property type="entry name" value="trimeric_dUTPase"/>
    <property type="match status" value="1"/>
</dbReference>
<evidence type="ECO:0000256" key="5">
    <source>
        <dbReference type="ARBA" id="ARBA00022833"/>
    </source>
</evidence>
<evidence type="ECO:0000313" key="9">
    <source>
        <dbReference type="EMBL" id="OGZ45623.1"/>
    </source>
</evidence>
<protein>
    <recommendedName>
        <fullName evidence="2">dUTP diphosphatase</fullName>
        <ecNumber evidence="2">3.6.1.23</ecNumber>
    </recommendedName>
</protein>
<proteinExistence type="inferred from homology"/>
<comment type="catalytic activity">
    <reaction evidence="7">
        <text>dUTP + H2O = dUMP + diphosphate + H(+)</text>
        <dbReference type="Rhea" id="RHEA:10248"/>
        <dbReference type="ChEBI" id="CHEBI:15377"/>
        <dbReference type="ChEBI" id="CHEBI:15378"/>
        <dbReference type="ChEBI" id="CHEBI:33019"/>
        <dbReference type="ChEBI" id="CHEBI:61555"/>
        <dbReference type="ChEBI" id="CHEBI:246422"/>
        <dbReference type="EC" id="3.6.1.23"/>
    </reaction>
</comment>
<evidence type="ECO:0000256" key="4">
    <source>
        <dbReference type="ARBA" id="ARBA00022801"/>
    </source>
</evidence>
<dbReference type="PROSITE" id="PS51747">
    <property type="entry name" value="CYT_DCMP_DEAMINASES_2"/>
    <property type="match status" value="1"/>
</dbReference>
<evidence type="ECO:0000256" key="7">
    <source>
        <dbReference type="ARBA" id="ARBA00047686"/>
    </source>
</evidence>
<dbReference type="NCBIfam" id="NF001862">
    <property type="entry name" value="PRK00601.1"/>
    <property type="match status" value="1"/>
</dbReference>
<evidence type="ECO:0000313" key="10">
    <source>
        <dbReference type="Proteomes" id="UP000177785"/>
    </source>
</evidence>
<dbReference type="InterPro" id="IPR002125">
    <property type="entry name" value="CMP_dCMP_dom"/>
</dbReference>
<dbReference type="InterPro" id="IPR016192">
    <property type="entry name" value="APOBEC/CMP_deaminase_Zn-bd"/>
</dbReference>
<keyword evidence="6" id="KW-0546">Nucleotide metabolism</keyword>
<dbReference type="SUPFAM" id="SSF53927">
    <property type="entry name" value="Cytidine deaminase-like"/>
    <property type="match status" value="1"/>
</dbReference>
<dbReference type="Pfam" id="PF00692">
    <property type="entry name" value="dUTPase"/>
    <property type="match status" value="1"/>
</dbReference>
<name>A0A1G2G602_9BACT</name>
<dbReference type="AlphaFoldDB" id="A0A1G2G602"/>
<evidence type="ECO:0000256" key="2">
    <source>
        <dbReference type="ARBA" id="ARBA00012379"/>
    </source>
</evidence>
<dbReference type="EMBL" id="MHNL01000005">
    <property type="protein sequence ID" value="OGZ45623.1"/>
    <property type="molecule type" value="Genomic_DNA"/>
</dbReference>
<dbReference type="Proteomes" id="UP000177785">
    <property type="component" value="Unassembled WGS sequence"/>
</dbReference>
<dbReference type="InterPro" id="IPR036157">
    <property type="entry name" value="dUTPase-like_sf"/>
</dbReference>
<accession>A0A1G2G602</accession>
<dbReference type="STRING" id="1802115.A2756_01770"/>
<dbReference type="InterPro" id="IPR016193">
    <property type="entry name" value="Cytidine_deaminase-like"/>
</dbReference>
<keyword evidence="4" id="KW-0378">Hydrolase</keyword>
<keyword evidence="3" id="KW-0479">Metal-binding</keyword>
<comment type="caution">
    <text evidence="9">The sequence shown here is derived from an EMBL/GenBank/DDBJ whole genome shotgun (WGS) entry which is preliminary data.</text>
</comment>
<dbReference type="InterPro" id="IPR029054">
    <property type="entry name" value="dUTPase-like"/>
</dbReference>
<feature type="domain" description="CMP/dCMP-type deaminase" evidence="8">
    <location>
        <begin position="171"/>
        <end position="336"/>
    </location>
</feature>
<keyword evidence="5" id="KW-0862">Zinc</keyword>
<organism evidence="9 10">
    <name type="scientific">Candidatus Ryanbacteria bacterium RIFCSPHIGHO2_01_FULL_48_27</name>
    <dbReference type="NCBI Taxonomy" id="1802115"/>
    <lineage>
        <taxon>Bacteria</taxon>
        <taxon>Candidatus Ryaniibacteriota</taxon>
    </lineage>
</organism>
<comment type="similarity">
    <text evidence="1">Belongs to the dUTPase family.</text>
</comment>
<dbReference type="Pfam" id="PF00383">
    <property type="entry name" value="dCMP_cyt_deam_1"/>
    <property type="match status" value="1"/>
</dbReference>
<dbReference type="GO" id="GO:0006226">
    <property type="term" value="P:dUMP biosynthetic process"/>
    <property type="evidence" value="ECO:0007669"/>
    <property type="project" value="InterPro"/>
</dbReference>
<dbReference type="InterPro" id="IPR008181">
    <property type="entry name" value="dUTPase"/>
</dbReference>
<dbReference type="PROSITE" id="PS00903">
    <property type="entry name" value="CYT_DCMP_DEAMINASES_1"/>
    <property type="match status" value="1"/>
</dbReference>
<evidence type="ECO:0000256" key="3">
    <source>
        <dbReference type="ARBA" id="ARBA00022723"/>
    </source>
</evidence>
<dbReference type="NCBIfam" id="TIGR00576">
    <property type="entry name" value="dut"/>
    <property type="match status" value="1"/>
</dbReference>
<evidence type="ECO:0000256" key="1">
    <source>
        <dbReference type="ARBA" id="ARBA00006581"/>
    </source>
</evidence>
<reference evidence="9 10" key="1">
    <citation type="journal article" date="2016" name="Nat. Commun.">
        <title>Thousands of microbial genomes shed light on interconnected biogeochemical processes in an aquifer system.</title>
        <authorList>
            <person name="Anantharaman K."/>
            <person name="Brown C.T."/>
            <person name="Hug L.A."/>
            <person name="Sharon I."/>
            <person name="Castelle C.J."/>
            <person name="Probst A.J."/>
            <person name="Thomas B.C."/>
            <person name="Singh A."/>
            <person name="Wilkins M.J."/>
            <person name="Karaoz U."/>
            <person name="Brodie E.L."/>
            <person name="Williams K.H."/>
            <person name="Hubbard S.S."/>
            <person name="Banfield J.F."/>
        </authorList>
    </citation>
    <scope>NUCLEOTIDE SEQUENCE [LARGE SCALE GENOMIC DNA]</scope>
</reference>